<sequence>MPPLHLVGAWAGAAHLVLGQQRVDDHSNEITAIPELLEMLVLESYKESGTTKPESLPAVARLGRGLNLPEIRHLLWRLWPPVPASARAILAWSHWHRRHQWVARAILPLAA</sequence>
<proteinExistence type="predicted"/>
<dbReference type="AlphaFoldDB" id="A0A6B1DNS1"/>
<accession>A0A6B1DNS1</accession>
<protein>
    <submittedName>
        <fullName evidence="1">Uncharacterized protein</fullName>
    </submittedName>
</protein>
<comment type="caution">
    <text evidence="1">The sequence shown here is derived from an EMBL/GenBank/DDBJ whole genome shotgun (WGS) entry which is preliminary data.</text>
</comment>
<reference evidence="1" key="1">
    <citation type="submission" date="2019-09" db="EMBL/GenBank/DDBJ databases">
        <title>Characterisation of the sponge microbiome using genome-centric metagenomics.</title>
        <authorList>
            <person name="Engelberts J.P."/>
            <person name="Robbins S.J."/>
            <person name="De Goeij J.M."/>
            <person name="Aranda M."/>
            <person name="Bell S.C."/>
            <person name="Webster N.S."/>
        </authorList>
    </citation>
    <scope>NUCLEOTIDE SEQUENCE</scope>
    <source>
        <strain evidence="1">SB0662_bin_9</strain>
    </source>
</reference>
<dbReference type="EMBL" id="VXPY01000010">
    <property type="protein sequence ID" value="MYD88937.1"/>
    <property type="molecule type" value="Genomic_DNA"/>
</dbReference>
<organism evidence="1">
    <name type="scientific">Caldilineaceae bacterium SB0662_bin_9</name>
    <dbReference type="NCBI Taxonomy" id="2605258"/>
    <lineage>
        <taxon>Bacteria</taxon>
        <taxon>Bacillati</taxon>
        <taxon>Chloroflexota</taxon>
        <taxon>Caldilineae</taxon>
        <taxon>Caldilineales</taxon>
        <taxon>Caldilineaceae</taxon>
    </lineage>
</organism>
<evidence type="ECO:0000313" key="1">
    <source>
        <dbReference type="EMBL" id="MYD88937.1"/>
    </source>
</evidence>
<name>A0A6B1DNS1_9CHLR</name>
<gene>
    <name evidence="1" type="ORF">F4Y08_01165</name>
</gene>